<evidence type="ECO:0000313" key="2">
    <source>
        <dbReference type="Proteomes" id="UP001597383"/>
    </source>
</evidence>
<keyword evidence="1" id="KW-0012">Acyltransferase</keyword>
<dbReference type="Gene3D" id="3.40.630.30">
    <property type="match status" value="1"/>
</dbReference>
<reference evidence="2" key="1">
    <citation type="journal article" date="2019" name="Int. J. Syst. Evol. Microbiol.">
        <title>The Global Catalogue of Microorganisms (GCM) 10K type strain sequencing project: providing services to taxonomists for standard genome sequencing and annotation.</title>
        <authorList>
            <consortium name="The Broad Institute Genomics Platform"/>
            <consortium name="The Broad Institute Genome Sequencing Center for Infectious Disease"/>
            <person name="Wu L."/>
            <person name="Ma J."/>
        </authorList>
    </citation>
    <scope>NUCLEOTIDE SEQUENCE [LARGE SCALE GENOMIC DNA]</scope>
    <source>
        <strain evidence="2">R28</strain>
    </source>
</reference>
<organism evidence="1 2">
    <name type="scientific">Ornithinibacillus salinisoli</name>
    <dbReference type="NCBI Taxonomy" id="1848459"/>
    <lineage>
        <taxon>Bacteria</taxon>
        <taxon>Bacillati</taxon>
        <taxon>Bacillota</taxon>
        <taxon>Bacilli</taxon>
        <taxon>Bacillales</taxon>
        <taxon>Bacillaceae</taxon>
        <taxon>Ornithinibacillus</taxon>
    </lineage>
</organism>
<gene>
    <name evidence="1" type="ORF">ACFSJF_20410</name>
</gene>
<comment type="caution">
    <text evidence="1">The sequence shown here is derived from an EMBL/GenBank/DDBJ whole genome shotgun (WGS) entry which is preliminary data.</text>
</comment>
<keyword evidence="1" id="KW-0808">Transferase</keyword>
<sequence length="56" mass="6509">MVENKASEGVMKKLGLVKDAELKSHVVLHNNLYDRVGYRILKEEWEELNKENKPGK</sequence>
<evidence type="ECO:0000313" key="1">
    <source>
        <dbReference type="EMBL" id="MFD2046633.1"/>
    </source>
</evidence>
<dbReference type="RefSeq" id="WP_377558683.1">
    <property type="nucleotide sequence ID" value="NZ_JBHUHQ010000041.1"/>
</dbReference>
<name>A0ABW4W731_9BACI</name>
<accession>A0ABW4W731</accession>
<dbReference type="EC" id="2.3.-.-" evidence="1"/>
<dbReference type="EMBL" id="JBHUHQ010000041">
    <property type="protein sequence ID" value="MFD2046633.1"/>
    <property type="molecule type" value="Genomic_DNA"/>
</dbReference>
<dbReference type="GO" id="GO:0016746">
    <property type="term" value="F:acyltransferase activity"/>
    <property type="evidence" value="ECO:0007669"/>
    <property type="project" value="UniProtKB-KW"/>
</dbReference>
<keyword evidence="2" id="KW-1185">Reference proteome</keyword>
<proteinExistence type="predicted"/>
<dbReference type="Proteomes" id="UP001597383">
    <property type="component" value="Unassembled WGS sequence"/>
</dbReference>
<protein>
    <submittedName>
        <fullName evidence="1">GNAT family N-acetyltransferase</fullName>
        <ecNumber evidence="1">2.3.-.-</ecNumber>
    </submittedName>
</protein>